<evidence type="ECO:0000313" key="4">
    <source>
        <dbReference type="EMBL" id="TWU38194.1"/>
    </source>
</evidence>
<feature type="region of interest" description="Disordered" evidence="2">
    <location>
        <begin position="1"/>
        <end position="22"/>
    </location>
</feature>
<organism evidence="4 5">
    <name type="scientific">Novipirellula artificiosorum</name>
    <dbReference type="NCBI Taxonomy" id="2528016"/>
    <lineage>
        <taxon>Bacteria</taxon>
        <taxon>Pseudomonadati</taxon>
        <taxon>Planctomycetota</taxon>
        <taxon>Planctomycetia</taxon>
        <taxon>Pirellulales</taxon>
        <taxon>Pirellulaceae</taxon>
        <taxon>Novipirellula</taxon>
    </lineage>
</organism>
<dbReference type="PANTHER" id="PTHR10963:SF55">
    <property type="entry name" value="GLYCOSIDE HYDROLASE FAMILY 16 PROTEIN"/>
    <property type="match status" value="1"/>
</dbReference>
<dbReference type="OrthoDB" id="9809583at2"/>
<feature type="compositionally biased region" description="Basic and acidic residues" evidence="2">
    <location>
        <begin position="1"/>
        <end position="11"/>
    </location>
</feature>
<dbReference type="EMBL" id="SJPV01000004">
    <property type="protein sequence ID" value="TWU38194.1"/>
    <property type="molecule type" value="Genomic_DNA"/>
</dbReference>
<dbReference type="Proteomes" id="UP000319143">
    <property type="component" value="Unassembled WGS sequence"/>
</dbReference>
<feature type="domain" description="GH16" evidence="3">
    <location>
        <begin position="1"/>
        <end position="209"/>
    </location>
</feature>
<gene>
    <name evidence="4" type="primary">bglA</name>
    <name evidence="4" type="ORF">Poly41_26700</name>
</gene>
<comment type="caution">
    <text evidence="4">The sequence shown here is derived from an EMBL/GenBank/DDBJ whole genome shotgun (WGS) entry which is preliminary data.</text>
</comment>
<dbReference type="Pfam" id="PF00722">
    <property type="entry name" value="Glyco_hydro_16"/>
    <property type="match status" value="1"/>
</dbReference>
<protein>
    <submittedName>
        <fullName evidence="4">Beta-glucanase</fullName>
        <ecNumber evidence="4">3.2.1.73</ecNumber>
    </submittedName>
</protein>
<accession>A0A5C6DPN7</accession>
<dbReference type="PROSITE" id="PS51762">
    <property type="entry name" value="GH16_2"/>
    <property type="match status" value="1"/>
</dbReference>
<evidence type="ECO:0000313" key="5">
    <source>
        <dbReference type="Proteomes" id="UP000319143"/>
    </source>
</evidence>
<dbReference type="SUPFAM" id="SSF49899">
    <property type="entry name" value="Concanavalin A-like lectins/glucanases"/>
    <property type="match status" value="1"/>
</dbReference>
<dbReference type="InterPro" id="IPR013320">
    <property type="entry name" value="ConA-like_dom_sf"/>
</dbReference>
<name>A0A5C6DPN7_9BACT</name>
<dbReference type="CDD" id="cd08023">
    <property type="entry name" value="GH16_laminarinase_like"/>
    <property type="match status" value="1"/>
</dbReference>
<dbReference type="InterPro" id="IPR050546">
    <property type="entry name" value="Glycosyl_Hydrlase_16"/>
</dbReference>
<reference evidence="4 5" key="1">
    <citation type="submission" date="2019-02" db="EMBL/GenBank/DDBJ databases">
        <title>Deep-cultivation of Planctomycetes and their phenomic and genomic characterization uncovers novel biology.</title>
        <authorList>
            <person name="Wiegand S."/>
            <person name="Jogler M."/>
            <person name="Boedeker C."/>
            <person name="Pinto D."/>
            <person name="Vollmers J."/>
            <person name="Rivas-Marin E."/>
            <person name="Kohn T."/>
            <person name="Peeters S.H."/>
            <person name="Heuer A."/>
            <person name="Rast P."/>
            <person name="Oberbeckmann S."/>
            <person name="Bunk B."/>
            <person name="Jeske O."/>
            <person name="Meyerdierks A."/>
            <person name="Storesund J.E."/>
            <person name="Kallscheuer N."/>
            <person name="Luecker S."/>
            <person name="Lage O.M."/>
            <person name="Pohl T."/>
            <person name="Merkel B.J."/>
            <person name="Hornburger P."/>
            <person name="Mueller R.-W."/>
            <person name="Bruemmer F."/>
            <person name="Labrenz M."/>
            <person name="Spormann A.M."/>
            <person name="Op Den Camp H."/>
            <person name="Overmann J."/>
            <person name="Amann R."/>
            <person name="Jetten M.S.M."/>
            <person name="Mascher T."/>
            <person name="Medema M.H."/>
            <person name="Devos D.P."/>
            <person name="Kaster A.-K."/>
            <person name="Ovreas L."/>
            <person name="Rohde M."/>
            <person name="Galperin M.Y."/>
            <person name="Jogler C."/>
        </authorList>
    </citation>
    <scope>NUCLEOTIDE SEQUENCE [LARGE SCALE GENOMIC DNA]</scope>
    <source>
        <strain evidence="4 5">Poly41</strain>
    </source>
</reference>
<dbReference type="AlphaFoldDB" id="A0A5C6DPN7"/>
<comment type="similarity">
    <text evidence="1">Belongs to the glycosyl hydrolase 16 family.</text>
</comment>
<dbReference type="PANTHER" id="PTHR10963">
    <property type="entry name" value="GLYCOSYL HYDROLASE-RELATED"/>
    <property type="match status" value="1"/>
</dbReference>
<dbReference type="Gene3D" id="2.60.120.200">
    <property type="match status" value="1"/>
</dbReference>
<evidence type="ECO:0000259" key="3">
    <source>
        <dbReference type="PROSITE" id="PS51762"/>
    </source>
</evidence>
<sequence length="216" mass="24804">MLVVEGRREVKPNPSCKTGSGNWKEKRENIQYTSSCLITKGLHSWKYGRFEVKARIKTQEGLWPAIWFLGVNGRWPSNGEIDLMEFYGGCLLANACWGGNTRGRVKWDESKKPVMSFADPKWDEKFHVWRMDWDSSSIELYVDDMLLNTIDLTETINVTDRGPTNPFQQPHYLLLNLAIGGKSGGDPSKTTFPTRYEIDYVRVFQKEADTRKSNAN</sequence>
<keyword evidence="5" id="KW-1185">Reference proteome</keyword>
<dbReference type="EC" id="3.2.1.73" evidence="4"/>
<keyword evidence="4" id="KW-0378">Hydrolase</keyword>
<dbReference type="GO" id="GO:0042972">
    <property type="term" value="F:licheninase activity"/>
    <property type="evidence" value="ECO:0007669"/>
    <property type="project" value="UniProtKB-EC"/>
</dbReference>
<dbReference type="GO" id="GO:0005975">
    <property type="term" value="P:carbohydrate metabolic process"/>
    <property type="evidence" value="ECO:0007669"/>
    <property type="project" value="InterPro"/>
</dbReference>
<evidence type="ECO:0000256" key="2">
    <source>
        <dbReference type="SAM" id="MobiDB-lite"/>
    </source>
</evidence>
<evidence type="ECO:0000256" key="1">
    <source>
        <dbReference type="ARBA" id="ARBA00006865"/>
    </source>
</evidence>
<proteinExistence type="inferred from homology"/>
<keyword evidence="4" id="KW-0326">Glycosidase</keyword>
<dbReference type="InterPro" id="IPR000757">
    <property type="entry name" value="Beta-glucanase-like"/>
</dbReference>